<evidence type="ECO:0000313" key="1">
    <source>
        <dbReference type="EMBL" id="ELY33292.1"/>
    </source>
</evidence>
<accession>L9V8F8</accession>
<reference evidence="2" key="1">
    <citation type="submission" date="2012-11" db="EMBL/GenBank/DDBJ databases">
        <authorList>
            <person name="Becker E.A."/>
            <person name="Seitzer P."/>
            <person name="Tritt A."/>
            <person name="Larsen D."/>
            <person name="Yao A."/>
            <person name="Wu D."/>
            <person name="Darling A."/>
            <person name="Eisen J.A."/>
            <person name="Facciotti M.T."/>
        </authorList>
    </citation>
    <scope>NUCLEOTIDE SEQUENCE [LARGE SCALE GENOMIC DNA]</scope>
    <source>
        <strain evidence="2">ATCC 29605 / DSM 3757 / JCM 8879 / NBRC 14742 / NCIMB 2012 / VKM B-1768 / DS2</strain>
    </source>
</reference>
<dbReference type="EMBL" id="AOHU01000042">
    <property type="protein sequence ID" value="ELY33292.1"/>
    <property type="molecule type" value="Genomic_DNA"/>
</dbReference>
<dbReference type="AlphaFoldDB" id="L9V8F8"/>
<proteinExistence type="predicted"/>
<name>L9V8F8_HALVD</name>
<organism evidence="1 2">
    <name type="scientific">Haloferax volcanii (strain ATCC 29605 / DSM 3757 / JCM 8879 / NBRC 14742 / NCIMB 2012 / VKM B-1768 / DS2)</name>
    <name type="common">Halobacterium volcanii</name>
    <dbReference type="NCBI Taxonomy" id="309800"/>
    <lineage>
        <taxon>Archaea</taxon>
        <taxon>Methanobacteriati</taxon>
        <taxon>Methanobacteriota</taxon>
        <taxon>Stenosarchaea group</taxon>
        <taxon>Halobacteria</taxon>
        <taxon>Halobacteriales</taxon>
        <taxon>Haloferacaceae</taxon>
        <taxon>Haloferax</taxon>
    </lineage>
</organism>
<evidence type="ECO:0000313" key="2">
    <source>
        <dbReference type="Proteomes" id="UP000011532"/>
    </source>
</evidence>
<comment type="caution">
    <text evidence="1">The sequence shown here is derived from an EMBL/GenBank/DDBJ whole genome shotgun (WGS) entry which is preliminary data.</text>
</comment>
<gene>
    <name evidence="1" type="ORF">C498_06615</name>
</gene>
<dbReference type="Proteomes" id="UP000011532">
    <property type="component" value="Unassembled WGS sequence"/>
</dbReference>
<reference evidence="1 2" key="2">
    <citation type="journal article" date="2014" name="PLoS Genet.">
        <title>Phylogenetically driven sequencing of extremely halophilic archaea reveals strategies for static and dynamic osmo-response.</title>
        <authorList>
            <person name="Becker E.A."/>
            <person name="Seitzer P.M."/>
            <person name="Tritt A."/>
            <person name="Larsen D."/>
            <person name="Krusor M."/>
            <person name="Yao A.I."/>
            <person name="Wu D."/>
            <person name="Madern D."/>
            <person name="Eisen J.A."/>
            <person name="Darling A.E."/>
            <person name="Facciotti M.T."/>
        </authorList>
    </citation>
    <scope>NUCLEOTIDE SEQUENCE [LARGE SCALE GENOMIC DNA]</scope>
    <source>
        <strain evidence="2">ATCC 29605 / DSM 3757 / JCM 8879 / NBRC 14742 / NCIMB 2012 / VKM B-1768 / DS2</strain>
    </source>
</reference>
<protein>
    <submittedName>
        <fullName evidence="1">Uncharacterized protein</fullName>
    </submittedName>
</protein>
<sequence length="108" mass="12717">MYIIVMVGVYCLDNCLNCWSRCEILARPFCFFSISLKKRFICSPLNINLNRRPLYFINFTNSFTEVDWCAELTINSRENVSNNSVLVSERRKDNAVIMLKELLTILFF</sequence>